<reference evidence="3 4" key="1">
    <citation type="journal article" date="2015" name="Genome Biol. Evol.">
        <title>Phylogenomic analyses indicate that early fungi evolved digesting cell walls of algal ancestors of land plants.</title>
        <authorList>
            <person name="Chang Y."/>
            <person name="Wang S."/>
            <person name="Sekimoto S."/>
            <person name="Aerts A.L."/>
            <person name="Choi C."/>
            <person name="Clum A."/>
            <person name="LaButti K.M."/>
            <person name="Lindquist E.A."/>
            <person name="Yee Ngan C."/>
            <person name="Ohm R.A."/>
            <person name="Salamov A.A."/>
            <person name="Grigoriev I.V."/>
            <person name="Spatafora J.W."/>
            <person name="Berbee M.L."/>
        </authorList>
    </citation>
    <scope>NUCLEOTIDE SEQUENCE [LARGE SCALE GENOMIC DNA]</scope>
    <source>
        <strain evidence="3 4">NRRL 1564</strain>
    </source>
</reference>
<dbReference type="PANTHER" id="PTHR10026">
    <property type="entry name" value="CYCLIN"/>
    <property type="match status" value="1"/>
</dbReference>
<dbReference type="GO" id="GO:0016538">
    <property type="term" value="F:cyclin-dependent protein serine/threonine kinase regulator activity"/>
    <property type="evidence" value="ECO:0007669"/>
    <property type="project" value="InterPro"/>
</dbReference>
<evidence type="ECO:0000259" key="2">
    <source>
        <dbReference type="SMART" id="SM00385"/>
    </source>
</evidence>
<keyword evidence="4" id="KW-1185">Reference proteome</keyword>
<gene>
    <name evidence="3" type="ORF">COEREDRAFT_88032</name>
</gene>
<dbReference type="Pfam" id="PF00134">
    <property type="entry name" value="Cyclin_N"/>
    <property type="match status" value="1"/>
</dbReference>
<keyword evidence="1" id="KW-0195">Cyclin</keyword>
<dbReference type="SMART" id="SM00385">
    <property type="entry name" value="CYCLIN"/>
    <property type="match status" value="1"/>
</dbReference>
<organism evidence="3 4">
    <name type="scientific">Coemansia reversa (strain ATCC 12441 / NRRL 1564)</name>
    <dbReference type="NCBI Taxonomy" id="763665"/>
    <lineage>
        <taxon>Eukaryota</taxon>
        <taxon>Fungi</taxon>
        <taxon>Fungi incertae sedis</taxon>
        <taxon>Zoopagomycota</taxon>
        <taxon>Kickxellomycotina</taxon>
        <taxon>Kickxellomycetes</taxon>
        <taxon>Kickxellales</taxon>
        <taxon>Kickxellaceae</taxon>
        <taxon>Coemansia</taxon>
    </lineage>
</organism>
<evidence type="ECO:0000256" key="1">
    <source>
        <dbReference type="RuleBase" id="RU000383"/>
    </source>
</evidence>
<dbReference type="SUPFAM" id="SSF47954">
    <property type="entry name" value="Cyclin-like"/>
    <property type="match status" value="2"/>
</dbReference>
<dbReference type="Proteomes" id="UP000242474">
    <property type="component" value="Unassembled WGS sequence"/>
</dbReference>
<comment type="similarity">
    <text evidence="1">Belongs to the cyclin family.</text>
</comment>
<dbReference type="InterPro" id="IPR043198">
    <property type="entry name" value="Cyclin/Ssn8"/>
</dbReference>
<sequence length="287" mass="32623">MTAEVGYRAASYSSLADSSDQWYFTNDDLANTPSQSGSDYSTSPAAKMLSAADEQDLRLRGCNFIHNVVQRLQMHQFVASTACVMFHRFYMRQSLASYHHYQMAGACVLLASKIEENRRNLNEISLACAYVALKGRAKEAAKSQETWERLLKRQEIALLENCCFDMEVTHPYSFIDTLALEFAIPVFIAKSATAHVNDCLRSTVCLRYPPKIIAMAALYLGIGIHAYDFRGNLLETQQVPLPENAMAEVELCAMDMLAFYRREAEAEKEVTRIQQQQRRDWQQRSLT</sequence>
<evidence type="ECO:0000313" key="3">
    <source>
        <dbReference type="EMBL" id="PIA15173.1"/>
    </source>
</evidence>
<protein>
    <submittedName>
        <fullName evidence="3">Cyclin-like protein</fullName>
    </submittedName>
</protein>
<dbReference type="CDD" id="cd20546">
    <property type="entry name" value="CYCLIN_SpCG1C_ScCTK2-like_rpt2"/>
    <property type="match status" value="1"/>
</dbReference>
<dbReference type="InterPro" id="IPR036915">
    <property type="entry name" value="Cyclin-like_sf"/>
</dbReference>
<dbReference type="EMBL" id="KZ303509">
    <property type="protein sequence ID" value="PIA15173.1"/>
    <property type="molecule type" value="Genomic_DNA"/>
</dbReference>
<dbReference type="Gene3D" id="1.10.472.10">
    <property type="entry name" value="Cyclin-like"/>
    <property type="match status" value="2"/>
</dbReference>
<dbReference type="InterPro" id="IPR006671">
    <property type="entry name" value="Cyclin_N"/>
</dbReference>
<feature type="domain" description="Cyclin-like" evidence="2">
    <location>
        <begin position="63"/>
        <end position="160"/>
    </location>
</feature>
<dbReference type="STRING" id="763665.A0A2G5B804"/>
<name>A0A2G5B804_COERN</name>
<proteinExistence type="inferred from homology"/>
<dbReference type="GO" id="GO:0006357">
    <property type="term" value="P:regulation of transcription by RNA polymerase II"/>
    <property type="evidence" value="ECO:0007669"/>
    <property type="project" value="InterPro"/>
</dbReference>
<accession>A0A2G5B804</accession>
<dbReference type="InterPro" id="IPR013763">
    <property type="entry name" value="Cyclin-like_dom"/>
</dbReference>
<dbReference type="OrthoDB" id="25002at2759"/>
<dbReference type="AlphaFoldDB" id="A0A2G5B804"/>
<evidence type="ECO:0000313" key="4">
    <source>
        <dbReference type="Proteomes" id="UP000242474"/>
    </source>
</evidence>